<dbReference type="FunFam" id="1.20.5.110:FF:000036">
    <property type="entry name" value="Putative Syntaxin-8"/>
    <property type="match status" value="1"/>
</dbReference>
<evidence type="ECO:0000256" key="3">
    <source>
        <dbReference type="ARBA" id="ARBA00022448"/>
    </source>
</evidence>
<dbReference type="GO" id="GO:0006886">
    <property type="term" value="P:intracellular protein transport"/>
    <property type="evidence" value="ECO:0007669"/>
    <property type="project" value="TreeGrafter"/>
</dbReference>
<dbReference type="CDD" id="cd15852">
    <property type="entry name" value="SNARE_Syntaxin8"/>
    <property type="match status" value="1"/>
</dbReference>
<keyword evidence="9" id="KW-0472">Membrane</keyword>
<evidence type="ECO:0000259" key="12">
    <source>
        <dbReference type="PROSITE" id="PS50192"/>
    </source>
</evidence>
<keyword evidence="8" id="KW-0175">Coiled coil</keyword>
<accession>A0A8J1UNQ4</accession>
<evidence type="ECO:0000256" key="5">
    <source>
        <dbReference type="ARBA" id="ARBA00022692"/>
    </source>
</evidence>
<dbReference type="SUPFAM" id="SSF58038">
    <property type="entry name" value="SNARE fusion complex"/>
    <property type="match status" value="1"/>
</dbReference>
<dbReference type="SMART" id="SM00397">
    <property type="entry name" value="t_SNARE"/>
    <property type="match status" value="1"/>
</dbReference>
<sequence length="252" mass="28942">MSSDSWLSDYNYCLRNGQDIMEKISERNKQSKNSSTFARLQAQTRASMKQFSGEIIRLKNSLIRASSSYHITQRELERRQVMIDELITKEKQIEQAHRNEGPEGGRSALFGAGAGLGHDPWGVKEEDETTRNLSIGDIRQQQSHAIKEQDQGLEVLSSVISRQKQMAHDIGDEVDYQNELLDDIHDHVDRTDQRLIKETRHVQHIDRKSGACGYWVVIVLLLITIVVVCLIRIPRCTRRYVPCYKTDTTYVA</sequence>
<feature type="domain" description="T-SNARE coiled-coil homology" evidence="12">
    <location>
        <begin position="143"/>
        <end position="205"/>
    </location>
</feature>
<dbReference type="InterPro" id="IPR045242">
    <property type="entry name" value="Syntaxin"/>
</dbReference>
<evidence type="ECO:0000313" key="14">
    <source>
        <dbReference type="Proteomes" id="UP000749559"/>
    </source>
</evidence>
<keyword evidence="7" id="KW-1133">Transmembrane helix</keyword>
<evidence type="ECO:0000256" key="6">
    <source>
        <dbReference type="ARBA" id="ARBA00022843"/>
    </source>
</evidence>
<comment type="similarity">
    <text evidence="2">Belongs to the syntaxin family.</text>
</comment>
<evidence type="ECO:0000256" key="7">
    <source>
        <dbReference type="ARBA" id="ARBA00022989"/>
    </source>
</evidence>
<dbReference type="GO" id="GO:0005484">
    <property type="term" value="F:SNAP receptor activity"/>
    <property type="evidence" value="ECO:0007669"/>
    <property type="project" value="TreeGrafter"/>
</dbReference>
<dbReference type="GO" id="GO:0048278">
    <property type="term" value="P:vesicle docking"/>
    <property type="evidence" value="ECO:0007669"/>
    <property type="project" value="TreeGrafter"/>
</dbReference>
<organism evidence="13 14">
    <name type="scientific">Owenia fusiformis</name>
    <name type="common">Polychaete worm</name>
    <dbReference type="NCBI Taxonomy" id="6347"/>
    <lineage>
        <taxon>Eukaryota</taxon>
        <taxon>Metazoa</taxon>
        <taxon>Spiralia</taxon>
        <taxon>Lophotrochozoa</taxon>
        <taxon>Annelida</taxon>
        <taxon>Polychaeta</taxon>
        <taxon>Sedentaria</taxon>
        <taxon>Canalipalpata</taxon>
        <taxon>Sabellida</taxon>
        <taxon>Oweniida</taxon>
        <taxon>Oweniidae</taxon>
        <taxon>Owenia</taxon>
    </lineage>
</organism>
<comment type="function">
    <text evidence="10">Vesicle trafficking protein that functions in the early secretory pathway, possibly by mediating retrograde transport from cis-Golgi membranes to the ER.</text>
</comment>
<evidence type="ECO:0000256" key="10">
    <source>
        <dbReference type="ARBA" id="ARBA00055629"/>
    </source>
</evidence>
<keyword evidence="5" id="KW-0812">Transmembrane</keyword>
<dbReference type="PANTHER" id="PTHR19957:SF124">
    <property type="entry name" value="SYNTAXIN-8"/>
    <property type="match status" value="1"/>
</dbReference>
<dbReference type="OrthoDB" id="428895at2759"/>
<evidence type="ECO:0000256" key="8">
    <source>
        <dbReference type="ARBA" id="ARBA00023054"/>
    </source>
</evidence>
<evidence type="ECO:0000313" key="13">
    <source>
        <dbReference type="EMBL" id="CAH1794170.1"/>
    </source>
</evidence>
<dbReference type="GO" id="GO:0005770">
    <property type="term" value="C:late endosome"/>
    <property type="evidence" value="ECO:0007669"/>
    <property type="project" value="UniProtKB-ARBA"/>
</dbReference>
<evidence type="ECO:0000256" key="9">
    <source>
        <dbReference type="ARBA" id="ARBA00023136"/>
    </source>
</evidence>
<keyword evidence="14" id="KW-1185">Reference proteome</keyword>
<gene>
    <name evidence="13" type="ORF">OFUS_LOCUS18922</name>
</gene>
<dbReference type="AlphaFoldDB" id="A0A8J1UNQ4"/>
<name>A0A8J1UNQ4_OWEFU</name>
<protein>
    <recommendedName>
        <fullName evidence="11">Syntaxin-8</fullName>
    </recommendedName>
</protein>
<keyword evidence="6" id="KW-0832">Ubl conjugation</keyword>
<dbReference type="PANTHER" id="PTHR19957">
    <property type="entry name" value="SYNTAXIN"/>
    <property type="match status" value="1"/>
</dbReference>
<dbReference type="Gene3D" id="1.20.5.110">
    <property type="match status" value="1"/>
</dbReference>
<dbReference type="Proteomes" id="UP000749559">
    <property type="component" value="Unassembled WGS sequence"/>
</dbReference>
<dbReference type="GO" id="GO:0006906">
    <property type="term" value="P:vesicle fusion"/>
    <property type="evidence" value="ECO:0007669"/>
    <property type="project" value="TreeGrafter"/>
</dbReference>
<dbReference type="PROSITE" id="PS50192">
    <property type="entry name" value="T_SNARE"/>
    <property type="match status" value="1"/>
</dbReference>
<dbReference type="GO" id="GO:0031201">
    <property type="term" value="C:SNARE complex"/>
    <property type="evidence" value="ECO:0007669"/>
    <property type="project" value="TreeGrafter"/>
</dbReference>
<dbReference type="InterPro" id="IPR041875">
    <property type="entry name" value="Syntaxin-8_SNARE"/>
</dbReference>
<proteinExistence type="inferred from homology"/>
<dbReference type="InterPro" id="IPR000727">
    <property type="entry name" value="T_SNARE_dom"/>
</dbReference>
<evidence type="ECO:0000256" key="4">
    <source>
        <dbReference type="ARBA" id="ARBA00022553"/>
    </source>
</evidence>
<dbReference type="GO" id="GO:0000149">
    <property type="term" value="F:SNARE binding"/>
    <property type="evidence" value="ECO:0007669"/>
    <property type="project" value="TreeGrafter"/>
</dbReference>
<reference evidence="13" key="1">
    <citation type="submission" date="2022-03" db="EMBL/GenBank/DDBJ databases">
        <authorList>
            <person name="Martin C."/>
        </authorList>
    </citation>
    <scope>NUCLEOTIDE SEQUENCE</scope>
</reference>
<comment type="subcellular location">
    <subcellularLocation>
        <location evidence="1">Membrane</location>
        <topology evidence="1">Single-pass type IV membrane protein</topology>
    </subcellularLocation>
</comment>
<keyword evidence="4" id="KW-0597">Phosphoprotein</keyword>
<evidence type="ECO:0000256" key="2">
    <source>
        <dbReference type="ARBA" id="ARBA00009063"/>
    </source>
</evidence>
<evidence type="ECO:0000256" key="1">
    <source>
        <dbReference type="ARBA" id="ARBA00004211"/>
    </source>
</evidence>
<keyword evidence="3" id="KW-0813">Transport</keyword>
<dbReference type="EMBL" id="CAIIXF020000009">
    <property type="protein sequence ID" value="CAH1794170.1"/>
    <property type="molecule type" value="Genomic_DNA"/>
</dbReference>
<evidence type="ECO:0000256" key="11">
    <source>
        <dbReference type="ARBA" id="ARBA00072662"/>
    </source>
</evidence>
<comment type="caution">
    <text evidence="13">The sequence shown here is derived from an EMBL/GenBank/DDBJ whole genome shotgun (WGS) entry which is preliminary data.</text>
</comment>